<feature type="chain" id="PRO_5023001354" description="Lipoprotein" evidence="2">
    <location>
        <begin position="18"/>
        <end position="171"/>
    </location>
</feature>
<feature type="signal peptide" evidence="2">
    <location>
        <begin position="1"/>
        <end position="17"/>
    </location>
</feature>
<reference evidence="3 4" key="1">
    <citation type="submission" date="2019-02" db="EMBL/GenBank/DDBJ databases">
        <title>Deep-cultivation of Planctomycetes and their phenomic and genomic characterization uncovers novel biology.</title>
        <authorList>
            <person name="Wiegand S."/>
            <person name="Jogler M."/>
            <person name="Boedeker C."/>
            <person name="Pinto D."/>
            <person name="Vollmers J."/>
            <person name="Rivas-Marin E."/>
            <person name="Kohn T."/>
            <person name="Peeters S.H."/>
            <person name="Heuer A."/>
            <person name="Rast P."/>
            <person name="Oberbeckmann S."/>
            <person name="Bunk B."/>
            <person name="Jeske O."/>
            <person name="Meyerdierks A."/>
            <person name="Storesund J.E."/>
            <person name="Kallscheuer N."/>
            <person name="Luecker S."/>
            <person name="Lage O.M."/>
            <person name="Pohl T."/>
            <person name="Merkel B.J."/>
            <person name="Hornburger P."/>
            <person name="Mueller R.-W."/>
            <person name="Bruemmer F."/>
            <person name="Labrenz M."/>
            <person name="Spormann A.M."/>
            <person name="Op Den Camp H."/>
            <person name="Overmann J."/>
            <person name="Amann R."/>
            <person name="Jetten M.S.M."/>
            <person name="Mascher T."/>
            <person name="Medema M.H."/>
            <person name="Devos D.P."/>
            <person name="Kaster A.-K."/>
            <person name="Ovreas L."/>
            <person name="Rohde M."/>
            <person name="Galperin M.Y."/>
            <person name="Jogler C."/>
        </authorList>
    </citation>
    <scope>NUCLEOTIDE SEQUENCE [LARGE SCALE GENOMIC DNA]</scope>
    <source>
        <strain evidence="3 4">CA13</strain>
    </source>
</reference>
<evidence type="ECO:0000256" key="1">
    <source>
        <dbReference type="SAM" id="MobiDB-lite"/>
    </source>
</evidence>
<evidence type="ECO:0000313" key="3">
    <source>
        <dbReference type="EMBL" id="TWT79959.1"/>
    </source>
</evidence>
<dbReference type="AlphaFoldDB" id="A0A5C5YXY6"/>
<dbReference type="EMBL" id="SJPJ01000001">
    <property type="protein sequence ID" value="TWT79959.1"/>
    <property type="molecule type" value="Genomic_DNA"/>
</dbReference>
<evidence type="ECO:0008006" key="5">
    <source>
        <dbReference type="Google" id="ProtNLM"/>
    </source>
</evidence>
<dbReference type="Proteomes" id="UP000315010">
    <property type="component" value="Unassembled WGS sequence"/>
</dbReference>
<gene>
    <name evidence="3" type="ORF">CA13_13700</name>
</gene>
<proteinExistence type="predicted"/>
<keyword evidence="2" id="KW-0732">Signal</keyword>
<sequence precursor="true">MKPIFHSLCALSMMVIASSGCIPSTSQPKSTESTTPGVTAEEATPRETLGKKTTTVVDLKEALAEGANRASMKIERANPLTQSASAYRTQVGKINSMAIHQAIQLRNAQSIQDPKPLTHQEFMDEIIKVGQPDGMRLSMLPYYQEYAWDYDSQELVVVEYPARKEEREKQR</sequence>
<feature type="region of interest" description="Disordered" evidence="1">
    <location>
        <begin position="22"/>
        <end position="48"/>
    </location>
</feature>
<evidence type="ECO:0000313" key="4">
    <source>
        <dbReference type="Proteomes" id="UP000315010"/>
    </source>
</evidence>
<accession>A0A5C5YXY6</accession>
<name>A0A5C5YXY6_9BACT</name>
<dbReference type="PROSITE" id="PS51257">
    <property type="entry name" value="PROKAR_LIPOPROTEIN"/>
    <property type="match status" value="1"/>
</dbReference>
<protein>
    <recommendedName>
        <fullName evidence="5">Lipoprotein</fullName>
    </recommendedName>
</protein>
<comment type="caution">
    <text evidence="3">The sequence shown here is derived from an EMBL/GenBank/DDBJ whole genome shotgun (WGS) entry which is preliminary data.</text>
</comment>
<organism evidence="3 4">
    <name type="scientific">Novipirellula herctigrandis</name>
    <dbReference type="NCBI Taxonomy" id="2527986"/>
    <lineage>
        <taxon>Bacteria</taxon>
        <taxon>Pseudomonadati</taxon>
        <taxon>Planctomycetota</taxon>
        <taxon>Planctomycetia</taxon>
        <taxon>Pirellulales</taxon>
        <taxon>Pirellulaceae</taxon>
        <taxon>Novipirellula</taxon>
    </lineage>
</organism>
<dbReference type="RefSeq" id="WP_146395075.1">
    <property type="nucleotide sequence ID" value="NZ_SJPJ01000001.1"/>
</dbReference>
<dbReference type="OrthoDB" id="213044at2"/>
<evidence type="ECO:0000256" key="2">
    <source>
        <dbReference type="SAM" id="SignalP"/>
    </source>
</evidence>
<keyword evidence="4" id="KW-1185">Reference proteome</keyword>
<feature type="compositionally biased region" description="Polar residues" evidence="1">
    <location>
        <begin position="22"/>
        <end position="37"/>
    </location>
</feature>